<feature type="domain" description="NADH:ubiquinone reductase helical insertion" evidence="12">
    <location>
        <begin position="449"/>
        <end position="499"/>
    </location>
</feature>
<feature type="domain" description="External alternative NADH-ubiquinone oxidoreductase-like C-terminal" evidence="13">
    <location>
        <begin position="540"/>
        <end position="600"/>
    </location>
</feature>
<dbReference type="AlphaFoldDB" id="A0A086QSB7"/>
<accession>A0A086QSB7</accession>
<proteinExistence type="inferred from homology"/>
<evidence type="ECO:0000256" key="9">
    <source>
        <dbReference type="ARBA" id="ARBA00049010"/>
    </source>
</evidence>
<reference evidence="14 15" key="1">
    <citation type="submission" date="2014-04" db="EMBL/GenBank/DDBJ databases">
        <authorList>
            <person name="Sibley D."/>
            <person name="Venepally P."/>
            <person name="Karamycheva S."/>
            <person name="Hadjithomas M."/>
            <person name="Khan A."/>
            <person name="Brunk B."/>
            <person name="Roos D."/>
            <person name="Caler E."/>
            <person name="Lorenzi H."/>
        </authorList>
    </citation>
    <scope>NUCLEOTIDE SEQUENCE [LARGE SCALE GENOMIC DNA]</scope>
    <source>
        <strain evidence="14 15">MAS</strain>
    </source>
</reference>
<comment type="similarity">
    <text evidence="1">Belongs to the NADH dehydrogenase family.</text>
</comment>
<comment type="catalytic activity">
    <reaction evidence="8">
        <text>a quinone + NADH + H(+) = a quinol + NAD(+)</text>
        <dbReference type="Rhea" id="RHEA:46160"/>
        <dbReference type="ChEBI" id="CHEBI:15378"/>
        <dbReference type="ChEBI" id="CHEBI:24646"/>
        <dbReference type="ChEBI" id="CHEBI:57540"/>
        <dbReference type="ChEBI" id="CHEBI:57945"/>
        <dbReference type="ChEBI" id="CHEBI:132124"/>
        <dbReference type="EC" id="1.6.5.9"/>
    </reaction>
</comment>
<evidence type="ECO:0000259" key="11">
    <source>
        <dbReference type="Pfam" id="PF07992"/>
    </source>
</evidence>
<evidence type="ECO:0000313" key="14">
    <source>
        <dbReference type="EMBL" id="KFH15499.1"/>
    </source>
</evidence>
<evidence type="ECO:0000256" key="4">
    <source>
        <dbReference type="ARBA" id="ARBA00022827"/>
    </source>
</evidence>
<evidence type="ECO:0000256" key="1">
    <source>
        <dbReference type="ARBA" id="ARBA00005272"/>
    </source>
</evidence>
<evidence type="ECO:0000259" key="13">
    <source>
        <dbReference type="Pfam" id="PF22366"/>
    </source>
</evidence>
<evidence type="ECO:0000313" key="15">
    <source>
        <dbReference type="Proteomes" id="UP000028821"/>
    </source>
</evidence>
<dbReference type="GO" id="GO:0005739">
    <property type="term" value="C:mitochondrion"/>
    <property type="evidence" value="ECO:0007669"/>
    <property type="project" value="TreeGrafter"/>
</dbReference>
<evidence type="ECO:0000256" key="3">
    <source>
        <dbReference type="ARBA" id="ARBA00022630"/>
    </source>
</evidence>
<dbReference type="EC" id="1.6.5.9" evidence="2"/>
<evidence type="ECO:0000256" key="6">
    <source>
        <dbReference type="ARBA" id="ARBA00023002"/>
    </source>
</evidence>
<evidence type="ECO:0000256" key="2">
    <source>
        <dbReference type="ARBA" id="ARBA00012637"/>
    </source>
</evidence>
<keyword evidence="5" id="KW-0809">Transit peptide</keyword>
<dbReference type="InterPro" id="IPR036188">
    <property type="entry name" value="FAD/NAD-bd_sf"/>
</dbReference>
<dbReference type="Gene3D" id="3.50.50.100">
    <property type="match status" value="2"/>
</dbReference>
<dbReference type="PANTHER" id="PTHR43706">
    <property type="entry name" value="NADH DEHYDROGENASE"/>
    <property type="match status" value="1"/>
</dbReference>
<protein>
    <recommendedName>
        <fullName evidence="2">NADH:ubiquinone reductase (non-electrogenic)</fullName>
        <ecNumber evidence="2">1.6.5.9</ecNumber>
    </recommendedName>
</protein>
<sequence length="618" mass="67040">MAGQWLRLLAGASVPMLSLPARCDSPASPSSPSSPKERVSALLAQPPRPFSAFSPVSTWMSTKWTSFRLRTGLLSPAAVAASAVASASPAAREAPARRQKVVVVGSGWAAVSFLADLDMTRYEPVVISPRDYFTFTPLLPSVCVGTLPASACMTGVRELLVRGGVPCGSFYEGRVAEICPTEKKVRCQSTHGKAQDAREWEESYDYLVVAAGADVNTFGVPGVKENAFFVKELEDARRLRSALFDVIETASVPGVSEEEKKKLLHFVVVGAGPTGVEVAAEIDDFFQAEGATHFPQLRPLVRITVVEMLPTVLAAYNNDVQAFAKRLLEENPRVDLCLQSQVVGVGPDSVKVRTKRADGQVEEKEMPCGLLVWASGIKSPKVCLDLARKTAELREAQQQSPVILVDQQMKVRGCEGVYALGDCCRLSPPPLVQHADTLYEAATAKGAASTDWLEREAPKLSTVFPQLASSKYDFSQKPRQTQMTKEQFVKLLADIDAAYRAPAPTAQNAKQAGRYLAQTFNAFPSVEEKRRAPAFVNQTRGALVYLGHGQAAADIEGWRTFLGGAATLLLWKAAYLQMQLTLHNAVACLGGWLRTSLVGRAVCREHLDGETVYGDRRK</sequence>
<organism evidence="14 15">
    <name type="scientific">Toxoplasma gondii MAS</name>
    <dbReference type="NCBI Taxonomy" id="943118"/>
    <lineage>
        <taxon>Eukaryota</taxon>
        <taxon>Sar</taxon>
        <taxon>Alveolata</taxon>
        <taxon>Apicomplexa</taxon>
        <taxon>Conoidasida</taxon>
        <taxon>Coccidia</taxon>
        <taxon>Eucoccidiorida</taxon>
        <taxon>Eimeriorina</taxon>
        <taxon>Sarcocystidae</taxon>
        <taxon>Toxoplasma</taxon>
    </lineage>
</organism>
<dbReference type="PANTHER" id="PTHR43706:SF47">
    <property type="entry name" value="EXTERNAL NADH-UBIQUINONE OXIDOREDUCTASE 1, MITOCHONDRIAL-RELATED"/>
    <property type="match status" value="1"/>
</dbReference>
<dbReference type="Proteomes" id="UP000028821">
    <property type="component" value="Unassembled WGS sequence"/>
</dbReference>
<dbReference type="Pfam" id="PF07992">
    <property type="entry name" value="Pyr_redox_2"/>
    <property type="match status" value="1"/>
</dbReference>
<dbReference type="InterPro" id="IPR023753">
    <property type="entry name" value="FAD/NAD-binding_dom"/>
</dbReference>
<keyword evidence="10" id="KW-0732">Signal</keyword>
<dbReference type="Pfam" id="PF22365">
    <property type="entry name" value="PfNDH2_hel_ins"/>
    <property type="match status" value="1"/>
</dbReference>
<gene>
    <name evidence="14" type="ORF">TGMAS_209150</name>
</gene>
<dbReference type="InterPro" id="IPR054585">
    <property type="entry name" value="NDH2-like_C"/>
</dbReference>
<dbReference type="InterPro" id="IPR054606">
    <property type="entry name" value="NDH2_hel_ins"/>
</dbReference>
<comment type="caution">
    <text evidence="14">The sequence shown here is derived from an EMBL/GenBank/DDBJ whole genome shotgun (WGS) entry which is preliminary data.</text>
</comment>
<evidence type="ECO:0000256" key="10">
    <source>
        <dbReference type="SAM" id="SignalP"/>
    </source>
</evidence>
<evidence type="ECO:0000256" key="5">
    <source>
        <dbReference type="ARBA" id="ARBA00022946"/>
    </source>
</evidence>
<dbReference type="GO" id="GO:0120555">
    <property type="term" value="F:NADH dehydrogenase (ubiquinone) (non-electrogenic) activity"/>
    <property type="evidence" value="ECO:0007669"/>
    <property type="project" value="RHEA"/>
</dbReference>
<dbReference type="PRINTS" id="PR00368">
    <property type="entry name" value="FADPNR"/>
</dbReference>
<evidence type="ECO:0000256" key="7">
    <source>
        <dbReference type="ARBA" id="ARBA00023027"/>
    </source>
</evidence>
<dbReference type="SUPFAM" id="SSF51905">
    <property type="entry name" value="FAD/NAD(P)-binding domain"/>
    <property type="match status" value="2"/>
</dbReference>
<dbReference type="VEuPathDB" id="ToxoDB:TGMAS_209150"/>
<keyword evidence="4" id="KW-0274">FAD</keyword>
<dbReference type="OrthoDB" id="3244603at2759"/>
<name>A0A086QSB7_TOXGO</name>
<evidence type="ECO:0000259" key="12">
    <source>
        <dbReference type="Pfam" id="PF22365"/>
    </source>
</evidence>
<dbReference type="EMBL" id="AEXC02000871">
    <property type="protein sequence ID" value="KFH15499.1"/>
    <property type="molecule type" value="Genomic_DNA"/>
</dbReference>
<dbReference type="Pfam" id="PF22366">
    <property type="entry name" value="NDH2_C"/>
    <property type="match status" value="1"/>
</dbReference>
<comment type="catalytic activity">
    <reaction evidence="9">
        <text>a ubiquinone + NADH + H(+) = a ubiquinol + NAD(+)</text>
        <dbReference type="Rhea" id="RHEA:23152"/>
        <dbReference type="Rhea" id="RHEA-COMP:9565"/>
        <dbReference type="Rhea" id="RHEA-COMP:9566"/>
        <dbReference type="ChEBI" id="CHEBI:15378"/>
        <dbReference type="ChEBI" id="CHEBI:16389"/>
        <dbReference type="ChEBI" id="CHEBI:17976"/>
        <dbReference type="ChEBI" id="CHEBI:57540"/>
        <dbReference type="ChEBI" id="CHEBI:57945"/>
    </reaction>
</comment>
<feature type="signal peptide" evidence="10">
    <location>
        <begin position="1"/>
        <end position="23"/>
    </location>
</feature>
<evidence type="ECO:0000256" key="8">
    <source>
        <dbReference type="ARBA" id="ARBA00047599"/>
    </source>
</evidence>
<feature type="domain" description="FAD/NAD(P)-binding" evidence="11">
    <location>
        <begin position="100"/>
        <end position="435"/>
    </location>
</feature>
<dbReference type="InterPro" id="IPR045024">
    <property type="entry name" value="NDH-2"/>
</dbReference>
<keyword evidence="7" id="KW-0520">NAD</keyword>
<feature type="chain" id="PRO_5001814643" description="NADH:ubiquinone reductase (non-electrogenic)" evidence="10">
    <location>
        <begin position="24"/>
        <end position="618"/>
    </location>
</feature>
<keyword evidence="6 14" id="KW-0560">Oxidoreductase</keyword>
<keyword evidence="3" id="KW-0285">Flavoprotein</keyword>